<keyword evidence="3" id="KW-1185">Reference proteome</keyword>
<reference evidence="2" key="1">
    <citation type="submission" date="2020-07" db="EMBL/GenBank/DDBJ databases">
        <title>The High-quality genome of the commercially important snow crab, Chionoecetes opilio.</title>
        <authorList>
            <person name="Jeong J.-H."/>
            <person name="Ryu S."/>
        </authorList>
    </citation>
    <scope>NUCLEOTIDE SEQUENCE</scope>
    <source>
        <strain evidence="2">MADBK_172401_WGS</strain>
        <tissue evidence="2">Digestive gland</tissue>
    </source>
</reference>
<dbReference type="Proteomes" id="UP000770661">
    <property type="component" value="Unassembled WGS sequence"/>
</dbReference>
<accession>A0A8J5BT72</accession>
<dbReference type="AlphaFoldDB" id="A0A8J5BT72"/>
<protein>
    <submittedName>
        <fullName evidence="2">Uncharacterized protein</fullName>
    </submittedName>
</protein>
<sequence length="175" mass="20270">MAVCDLNYHLKEDAYENFLTVDATCHTGTAPRANRSAIRLSSHWSVAAEAKYRLWLPYNWNPTRRNNDLHRQAFRRMVAPTAQARRGRPVRHVQDPQAGRPAPRYTPAAMGDNSPILHHGRPQLIDQQLIVTFARTETFFRSFLPRYSRLWNRIVRQTDIHQAATLHIFKCSVNA</sequence>
<name>A0A8J5BT72_CHIOP</name>
<organism evidence="2 3">
    <name type="scientific">Chionoecetes opilio</name>
    <name type="common">Atlantic snow crab</name>
    <name type="synonym">Cancer opilio</name>
    <dbReference type="NCBI Taxonomy" id="41210"/>
    <lineage>
        <taxon>Eukaryota</taxon>
        <taxon>Metazoa</taxon>
        <taxon>Ecdysozoa</taxon>
        <taxon>Arthropoda</taxon>
        <taxon>Crustacea</taxon>
        <taxon>Multicrustacea</taxon>
        <taxon>Malacostraca</taxon>
        <taxon>Eumalacostraca</taxon>
        <taxon>Eucarida</taxon>
        <taxon>Decapoda</taxon>
        <taxon>Pleocyemata</taxon>
        <taxon>Brachyura</taxon>
        <taxon>Eubrachyura</taxon>
        <taxon>Majoidea</taxon>
        <taxon>Majidae</taxon>
        <taxon>Chionoecetes</taxon>
    </lineage>
</organism>
<gene>
    <name evidence="2" type="ORF">GWK47_024537</name>
</gene>
<evidence type="ECO:0000313" key="3">
    <source>
        <dbReference type="Proteomes" id="UP000770661"/>
    </source>
</evidence>
<evidence type="ECO:0000256" key="1">
    <source>
        <dbReference type="SAM" id="MobiDB-lite"/>
    </source>
</evidence>
<comment type="caution">
    <text evidence="2">The sequence shown here is derived from an EMBL/GenBank/DDBJ whole genome shotgun (WGS) entry which is preliminary data.</text>
</comment>
<proteinExistence type="predicted"/>
<evidence type="ECO:0000313" key="2">
    <source>
        <dbReference type="EMBL" id="KAG0705267.1"/>
    </source>
</evidence>
<feature type="region of interest" description="Disordered" evidence="1">
    <location>
        <begin position="84"/>
        <end position="106"/>
    </location>
</feature>
<dbReference type="EMBL" id="JACEEZ010025056">
    <property type="protein sequence ID" value="KAG0705267.1"/>
    <property type="molecule type" value="Genomic_DNA"/>
</dbReference>